<gene>
    <name evidence="7" type="ORF">ACFSNC_00955</name>
</gene>
<evidence type="ECO:0000313" key="7">
    <source>
        <dbReference type="EMBL" id="MFD2138957.1"/>
    </source>
</evidence>
<dbReference type="RefSeq" id="WP_213355092.1">
    <property type="nucleotide sequence ID" value="NZ_JAHBGB010000041.1"/>
</dbReference>
<dbReference type="EMBL" id="JBHUHD010000001">
    <property type="protein sequence ID" value="MFD2138957.1"/>
    <property type="molecule type" value="Genomic_DNA"/>
</dbReference>
<dbReference type="Pfam" id="PF01957">
    <property type="entry name" value="NfeD"/>
    <property type="match status" value="1"/>
</dbReference>
<dbReference type="InterPro" id="IPR002810">
    <property type="entry name" value="NfeD-like_C"/>
</dbReference>
<keyword evidence="8" id="KW-1185">Reference proteome</keyword>
<keyword evidence="3 5" id="KW-1133">Transmembrane helix</keyword>
<protein>
    <submittedName>
        <fullName evidence="7">NfeD family protein</fullName>
    </submittedName>
</protein>
<dbReference type="InterPro" id="IPR052165">
    <property type="entry name" value="Membrane_assoc_protease"/>
</dbReference>
<dbReference type="InterPro" id="IPR012340">
    <property type="entry name" value="NA-bd_OB-fold"/>
</dbReference>
<sequence>MGVTEIVAEIGTWIWFILAGVLLIGELALPGAQFIWLGIAALATGLAVPLFELGWQGQLVLYAVLALVTLLLGRRMFPRGPKASDRPFLNRRTEALVGRVFVLGEPIAGGVGHVKVDDTVWRVTGEDSPAGARVVVVGVDGAMLKVRPEDTAI</sequence>
<evidence type="ECO:0000256" key="1">
    <source>
        <dbReference type="ARBA" id="ARBA00004141"/>
    </source>
</evidence>
<feature type="transmembrane region" description="Helical" evidence="5">
    <location>
        <begin position="6"/>
        <end position="27"/>
    </location>
</feature>
<name>A0ABW4YS26_9HYPH</name>
<dbReference type="Proteomes" id="UP001597299">
    <property type="component" value="Unassembled WGS sequence"/>
</dbReference>
<evidence type="ECO:0000313" key="8">
    <source>
        <dbReference type="Proteomes" id="UP001597299"/>
    </source>
</evidence>
<comment type="caution">
    <text evidence="7">The sequence shown here is derived from an EMBL/GenBank/DDBJ whole genome shotgun (WGS) entry which is preliminary data.</text>
</comment>
<dbReference type="PANTHER" id="PTHR33507">
    <property type="entry name" value="INNER MEMBRANE PROTEIN YBBJ"/>
    <property type="match status" value="1"/>
</dbReference>
<dbReference type="PANTHER" id="PTHR33507:SF3">
    <property type="entry name" value="INNER MEMBRANE PROTEIN YBBJ"/>
    <property type="match status" value="1"/>
</dbReference>
<evidence type="ECO:0000256" key="3">
    <source>
        <dbReference type="ARBA" id="ARBA00022989"/>
    </source>
</evidence>
<feature type="transmembrane region" description="Helical" evidence="5">
    <location>
        <begin position="59"/>
        <end position="77"/>
    </location>
</feature>
<reference evidence="8" key="1">
    <citation type="journal article" date="2019" name="Int. J. Syst. Evol. Microbiol.">
        <title>The Global Catalogue of Microorganisms (GCM) 10K type strain sequencing project: providing services to taxonomists for standard genome sequencing and annotation.</title>
        <authorList>
            <consortium name="The Broad Institute Genomics Platform"/>
            <consortium name="The Broad Institute Genome Sequencing Center for Infectious Disease"/>
            <person name="Wu L."/>
            <person name="Ma J."/>
        </authorList>
    </citation>
    <scope>NUCLEOTIDE SEQUENCE [LARGE SCALE GENOMIC DNA]</scope>
    <source>
        <strain evidence="8">CCM 7435</strain>
    </source>
</reference>
<feature type="domain" description="NfeD-like C-terminal" evidence="6">
    <location>
        <begin position="94"/>
        <end position="148"/>
    </location>
</feature>
<proteinExistence type="predicted"/>
<comment type="subcellular location">
    <subcellularLocation>
        <location evidence="1">Membrane</location>
        <topology evidence="1">Multi-pass membrane protein</topology>
    </subcellularLocation>
</comment>
<evidence type="ECO:0000256" key="2">
    <source>
        <dbReference type="ARBA" id="ARBA00022692"/>
    </source>
</evidence>
<accession>A0ABW4YS26</accession>
<evidence type="ECO:0000256" key="4">
    <source>
        <dbReference type="ARBA" id="ARBA00023136"/>
    </source>
</evidence>
<evidence type="ECO:0000259" key="6">
    <source>
        <dbReference type="Pfam" id="PF01957"/>
    </source>
</evidence>
<evidence type="ECO:0000256" key="5">
    <source>
        <dbReference type="SAM" id="Phobius"/>
    </source>
</evidence>
<organism evidence="7 8">
    <name type="scientific">Ancylobacter oerskovii</name>
    <dbReference type="NCBI Taxonomy" id="459519"/>
    <lineage>
        <taxon>Bacteria</taxon>
        <taxon>Pseudomonadati</taxon>
        <taxon>Pseudomonadota</taxon>
        <taxon>Alphaproteobacteria</taxon>
        <taxon>Hyphomicrobiales</taxon>
        <taxon>Xanthobacteraceae</taxon>
        <taxon>Ancylobacter</taxon>
    </lineage>
</organism>
<dbReference type="Gene3D" id="2.40.50.140">
    <property type="entry name" value="Nucleic acid-binding proteins"/>
    <property type="match status" value="1"/>
</dbReference>
<keyword evidence="2 5" id="KW-0812">Transmembrane</keyword>
<keyword evidence="4 5" id="KW-0472">Membrane</keyword>